<sequence>MRGRSDVDDAARDARILVTDLTEEQARADADVEQVKARRERDQGMIDAGSISDPKALERMLGELESLARRISDLEDVEIDVMERLENAQAELEHRSAALEKIDTEAAQLEETRAHKATDLQAELAQVAAERQESVQGMPEDLMTLYEKLRTSKGGVGAAALHRKECQGCRLTLNAADLAVIAAKPADDVVRCEECDRILVRTPESGL</sequence>
<proteinExistence type="predicted"/>
<evidence type="ECO:0000259" key="2">
    <source>
        <dbReference type="Pfam" id="PF02591"/>
    </source>
</evidence>
<feature type="coiled-coil region" evidence="1">
    <location>
        <begin position="18"/>
        <end position="105"/>
    </location>
</feature>
<organism evidence="4 5">
    <name type="scientific">Nocardioides marmorisolisilvae</name>
    <dbReference type="NCBI Taxonomy" id="1542737"/>
    <lineage>
        <taxon>Bacteria</taxon>
        <taxon>Bacillati</taxon>
        <taxon>Actinomycetota</taxon>
        <taxon>Actinomycetes</taxon>
        <taxon>Propionibacteriales</taxon>
        <taxon>Nocardioidaceae</taxon>
        <taxon>Nocardioides</taxon>
    </lineage>
</organism>
<dbReference type="AlphaFoldDB" id="A0A3N0DTI0"/>
<dbReference type="PANTHER" id="PTHR39082">
    <property type="entry name" value="PHOSPHOLIPASE C-BETA-2-RELATED"/>
    <property type="match status" value="1"/>
</dbReference>
<feature type="domain" description="C4-type zinc ribbon" evidence="2">
    <location>
        <begin position="166"/>
        <end position="199"/>
    </location>
</feature>
<evidence type="ECO:0000256" key="1">
    <source>
        <dbReference type="SAM" id="Coils"/>
    </source>
</evidence>
<dbReference type="Gene3D" id="1.10.287.1490">
    <property type="match status" value="1"/>
</dbReference>
<keyword evidence="1" id="KW-0175">Coiled coil</keyword>
<gene>
    <name evidence="4" type="ORF">EFL95_07710</name>
</gene>
<feature type="domain" description="CT398-like coiled coil hairpin" evidence="3">
    <location>
        <begin position="4"/>
        <end position="154"/>
    </location>
</feature>
<accession>A0A3N0DTI0</accession>
<dbReference type="EMBL" id="RJSG01000002">
    <property type="protein sequence ID" value="RNL78928.1"/>
    <property type="molecule type" value="Genomic_DNA"/>
</dbReference>
<dbReference type="PANTHER" id="PTHR39082:SF1">
    <property type="entry name" value="SCAVENGER RECEPTOR CLASS A MEMBER 3"/>
    <property type="match status" value="1"/>
</dbReference>
<reference evidence="4 5" key="1">
    <citation type="submission" date="2018-11" db="EMBL/GenBank/DDBJ databases">
        <authorList>
            <person name="Li F."/>
        </authorList>
    </citation>
    <scope>NUCLEOTIDE SEQUENCE [LARGE SCALE GENOMIC DNA]</scope>
    <source>
        <strain evidence="4 5">KIS18-7</strain>
    </source>
</reference>
<dbReference type="Pfam" id="PF02591">
    <property type="entry name" value="Zn_ribbon_9"/>
    <property type="match status" value="1"/>
</dbReference>
<protein>
    <submittedName>
        <fullName evidence="4">Uncharacterized protein</fullName>
    </submittedName>
</protein>
<comment type="caution">
    <text evidence="4">The sequence shown here is derived from an EMBL/GenBank/DDBJ whole genome shotgun (WGS) entry which is preliminary data.</text>
</comment>
<dbReference type="InterPro" id="IPR056003">
    <property type="entry name" value="CT398_CC_hairpin"/>
</dbReference>
<name>A0A3N0DTI0_9ACTN</name>
<dbReference type="Pfam" id="PF24481">
    <property type="entry name" value="CT398_CC"/>
    <property type="match status" value="1"/>
</dbReference>
<evidence type="ECO:0000313" key="5">
    <source>
        <dbReference type="Proteomes" id="UP000277094"/>
    </source>
</evidence>
<dbReference type="InterPro" id="IPR052376">
    <property type="entry name" value="Oxidative_Scav/Glycosyltrans"/>
</dbReference>
<evidence type="ECO:0000313" key="4">
    <source>
        <dbReference type="EMBL" id="RNL78928.1"/>
    </source>
</evidence>
<keyword evidence="5" id="KW-1185">Reference proteome</keyword>
<dbReference type="Proteomes" id="UP000277094">
    <property type="component" value="Unassembled WGS sequence"/>
</dbReference>
<dbReference type="OrthoDB" id="9784388at2"/>
<evidence type="ECO:0000259" key="3">
    <source>
        <dbReference type="Pfam" id="PF24481"/>
    </source>
</evidence>
<dbReference type="InterPro" id="IPR003743">
    <property type="entry name" value="Zf-RING_7"/>
</dbReference>